<dbReference type="Proteomes" id="UP000554286">
    <property type="component" value="Unassembled WGS sequence"/>
</dbReference>
<comment type="subunit">
    <text evidence="9">At low DSF concentrations, interacts with RpfF.</text>
</comment>
<dbReference type="SMART" id="SM00388">
    <property type="entry name" value="HisKA"/>
    <property type="match status" value="1"/>
</dbReference>
<dbReference type="SMART" id="SM00062">
    <property type="entry name" value="PBPb"/>
    <property type="match status" value="3"/>
</dbReference>
<dbReference type="InterPro" id="IPR013655">
    <property type="entry name" value="PAS_fold_3"/>
</dbReference>
<dbReference type="SMART" id="SM00448">
    <property type="entry name" value="REC"/>
    <property type="match status" value="1"/>
</dbReference>
<dbReference type="EMBL" id="JACIGK010000006">
    <property type="protein sequence ID" value="MBB4265485.1"/>
    <property type="molecule type" value="Genomic_DNA"/>
</dbReference>
<dbReference type="InterPro" id="IPR013656">
    <property type="entry name" value="PAS_4"/>
</dbReference>
<dbReference type="Pfam" id="PF08448">
    <property type="entry name" value="PAS_4"/>
    <property type="match status" value="1"/>
</dbReference>
<dbReference type="CDD" id="cd00082">
    <property type="entry name" value="HisKA"/>
    <property type="match status" value="1"/>
</dbReference>
<evidence type="ECO:0000256" key="5">
    <source>
        <dbReference type="ARBA" id="ARBA00022741"/>
    </source>
</evidence>
<keyword evidence="5" id="KW-0547">Nucleotide-binding</keyword>
<evidence type="ECO:0000256" key="14">
    <source>
        <dbReference type="SAM" id="Phobius"/>
    </source>
</evidence>
<feature type="region of interest" description="Disordered" evidence="13">
    <location>
        <begin position="2183"/>
        <end position="2214"/>
    </location>
</feature>
<dbReference type="PROSITE" id="PS50110">
    <property type="entry name" value="RESPONSE_REGULATORY"/>
    <property type="match status" value="1"/>
</dbReference>
<dbReference type="GO" id="GO:0005524">
    <property type="term" value="F:ATP binding"/>
    <property type="evidence" value="ECO:0007669"/>
    <property type="project" value="UniProtKB-KW"/>
</dbReference>
<evidence type="ECO:0000259" key="19">
    <source>
        <dbReference type="PROSITE" id="PS50894"/>
    </source>
</evidence>
<keyword evidence="3 12" id="KW-0597">Phosphoprotein</keyword>
<evidence type="ECO:0000256" key="9">
    <source>
        <dbReference type="ARBA" id="ARBA00064003"/>
    </source>
</evidence>
<evidence type="ECO:0000256" key="2">
    <source>
        <dbReference type="ARBA" id="ARBA00012438"/>
    </source>
</evidence>
<dbReference type="InterPro" id="IPR001638">
    <property type="entry name" value="Solute-binding_3/MltF_N"/>
</dbReference>
<feature type="region of interest" description="Disordered" evidence="13">
    <location>
        <begin position="1014"/>
        <end position="1037"/>
    </location>
</feature>
<dbReference type="FunFam" id="1.10.287.130:FF:000002">
    <property type="entry name" value="Two-component osmosensing histidine kinase"/>
    <property type="match status" value="1"/>
</dbReference>
<dbReference type="InterPro" id="IPR036097">
    <property type="entry name" value="HisK_dim/P_sf"/>
</dbReference>
<evidence type="ECO:0000256" key="1">
    <source>
        <dbReference type="ARBA" id="ARBA00000085"/>
    </source>
</evidence>
<dbReference type="PROSITE" id="PS50109">
    <property type="entry name" value="HIS_KIN"/>
    <property type="match status" value="1"/>
</dbReference>
<dbReference type="NCBIfam" id="TIGR00229">
    <property type="entry name" value="sensory_box"/>
    <property type="match status" value="2"/>
</dbReference>
<dbReference type="CDD" id="cd17546">
    <property type="entry name" value="REC_hyHK_CKI1_RcsC-like"/>
    <property type="match status" value="1"/>
</dbReference>
<dbReference type="Pfam" id="PF01627">
    <property type="entry name" value="Hpt"/>
    <property type="match status" value="1"/>
</dbReference>
<dbReference type="SMART" id="SM00073">
    <property type="entry name" value="HPT"/>
    <property type="match status" value="1"/>
</dbReference>
<dbReference type="PROSITE" id="PS50894">
    <property type="entry name" value="HPT"/>
    <property type="match status" value="1"/>
</dbReference>
<comment type="caution">
    <text evidence="20">The sequence shown here is derived from an EMBL/GenBank/DDBJ whole genome shotgun (WGS) entry which is preliminary data.</text>
</comment>
<dbReference type="Gene3D" id="3.30.450.20">
    <property type="entry name" value="PAS domain"/>
    <property type="match status" value="3"/>
</dbReference>
<dbReference type="InterPro" id="IPR035965">
    <property type="entry name" value="PAS-like_dom_sf"/>
</dbReference>
<dbReference type="SUPFAM" id="SSF47226">
    <property type="entry name" value="Histidine-containing phosphotransfer domain, HPT domain"/>
    <property type="match status" value="1"/>
</dbReference>
<evidence type="ECO:0000259" key="17">
    <source>
        <dbReference type="PROSITE" id="PS50112"/>
    </source>
</evidence>
<feature type="domain" description="Response regulatory" evidence="16">
    <location>
        <begin position="2053"/>
        <end position="2173"/>
    </location>
</feature>
<dbReference type="InterPro" id="IPR005467">
    <property type="entry name" value="His_kinase_dom"/>
</dbReference>
<proteinExistence type="predicted"/>
<dbReference type="RefSeq" id="WP_184043106.1">
    <property type="nucleotide sequence ID" value="NZ_JACIGK010000006.1"/>
</dbReference>
<dbReference type="PANTHER" id="PTHR45339:SF5">
    <property type="entry name" value="HISTIDINE KINASE"/>
    <property type="match status" value="1"/>
</dbReference>
<feature type="modified residue" description="Phosphohistidine" evidence="11">
    <location>
        <position position="2276"/>
    </location>
</feature>
<dbReference type="SMART" id="SM00387">
    <property type="entry name" value="HATPase_c"/>
    <property type="match status" value="1"/>
</dbReference>
<dbReference type="SUPFAM" id="SSF53850">
    <property type="entry name" value="Periplasmic binding protein-like II"/>
    <property type="match status" value="3"/>
</dbReference>
<dbReference type="Pfam" id="PF00497">
    <property type="entry name" value="SBP_bac_3"/>
    <property type="match status" value="3"/>
</dbReference>
<dbReference type="Gene3D" id="3.40.50.2300">
    <property type="match status" value="1"/>
</dbReference>
<dbReference type="SUPFAM" id="SSF55874">
    <property type="entry name" value="ATPase domain of HSP90 chaperone/DNA topoisomerase II/histidine kinase"/>
    <property type="match status" value="1"/>
</dbReference>
<dbReference type="Gene3D" id="3.40.190.10">
    <property type="entry name" value="Periplasmic binding protein-like II"/>
    <property type="match status" value="6"/>
</dbReference>
<evidence type="ECO:0000256" key="13">
    <source>
        <dbReference type="SAM" id="MobiDB-lite"/>
    </source>
</evidence>
<dbReference type="CDD" id="cd00088">
    <property type="entry name" value="HPT"/>
    <property type="match status" value="1"/>
</dbReference>
<dbReference type="EC" id="2.7.13.3" evidence="2"/>
<dbReference type="InterPro" id="IPR003594">
    <property type="entry name" value="HATPase_dom"/>
</dbReference>
<feature type="transmembrane region" description="Helical" evidence="14">
    <location>
        <begin position="823"/>
        <end position="843"/>
    </location>
</feature>
<dbReference type="PANTHER" id="PTHR45339">
    <property type="entry name" value="HYBRID SIGNAL TRANSDUCTION HISTIDINE KINASE J"/>
    <property type="match status" value="1"/>
</dbReference>
<feature type="domain" description="PAC" evidence="18">
    <location>
        <begin position="1586"/>
        <end position="1637"/>
    </location>
</feature>
<evidence type="ECO:0000256" key="7">
    <source>
        <dbReference type="ARBA" id="ARBA00022840"/>
    </source>
</evidence>
<keyword evidence="14" id="KW-0472">Membrane</keyword>
<dbReference type="SMART" id="SM00091">
    <property type="entry name" value="PAS"/>
    <property type="match status" value="3"/>
</dbReference>
<dbReference type="InterPro" id="IPR011006">
    <property type="entry name" value="CheY-like_superfamily"/>
</dbReference>
<feature type="domain" description="PAS" evidence="17">
    <location>
        <begin position="1410"/>
        <end position="1441"/>
    </location>
</feature>
<evidence type="ECO:0000259" key="18">
    <source>
        <dbReference type="PROSITE" id="PS50113"/>
    </source>
</evidence>
<evidence type="ECO:0000256" key="4">
    <source>
        <dbReference type="ARBA" id="ARBA00022679"/>
    </source>
</evidence>
<dbReference type="PROSITE" id="PS50113">
    <property type="entry name" value="PAC"/>
    <property type="match status" value="2"/>
</dbReference>
<dbReference type="Gene3D" id="3.30.565.10">
    <property type="entry name" value="Histidine kinase-like ATPase, C-terminal domain"/>
    <property type="match status" value="1"/>
</dbReference>
<keyword evidence="4" id="KW-0808">Transferase</keyword>
<dbReference type="InterPro" id="IPR003661">
    <property type="entry name" value="HisK_dim/P_dom"/>
</dbReference>
<evidence type="ECO:0000256" key="6">
    <source>
        <dbReference type="ARBA" id="ARBA00022777"/>
    </source>
</evidence>
<evidence type="ECO:0000259" key="16">
    <source>
        <dbReference type="PROSITE" id="PS50110"/>
    </source>
</evidence>
<keyword evidence="6" id="KW-0418">Kinase</keyword>
<dbReference type="GO" id="GO:0000155">
    <property type="term" value="F:phosphorelay sensor kinase activity"/>
    <property type="evidence" value="ECO:0007669"/>
    <property type="project" value="InterPro"/>
</dbReference>
<dbReference type="Gene3D" id="1.10.287.130">
    <property type="match status" value="1"/>
</dbReference>
<evidence type="ECO:0000256" key="12">
    <source>
        <dbReference type="PROSITE-ProRule" id="PRU00169"/>
    </source>
</evidence>
<dbReference type="PRINTS" id="PR00344">
    <property type="entry name" value="BCTRLSENSOR"/>
</dbReference>
<feature type="transmembrane region" description="Helical" evidence="14">
    <location>
        <begin position="37"/>
        <end position="55"/>
    </location>
</feature>
<dbReference type="InterPro" id="IPR036890">
    <property type="entry name" value="HATPase_C_sf"/>
</dbReference>
<dbReference type="FunFam" id="3.30.565.10:FF:000010">
    <property type="entry name" value="Sensor histidine kinase RcsC"/>
    <property type="match status" value="1"/>
</dbReference>
<dbReference type="CDD" id="cd01007">
    <property type="entry name" value="PBP2_BvgS_HisK_like"/>
    <property type="match status" value="2"/>
</dbReference>
<dbReference type="Pfam" id="PF02518">
    <property type="entry name" value="HATPase_c"/>
    <property type="match status" value="1"/>
</dbReference>
<dbReference type="GO" id="GO:0005886">
    <property type="term" value="C:plasma membrane"/>
    <property type="evidence" value="ECO:0007669"/>
    <property type="project" value="UniProtKB-SubCell"/>
</dbReference>
<dbReference type="InterPro" id="IPR004358">
    <property type="entry name" value="Sig_transdc_His_kin-like_C"/>
</dbReference>
<evidence type="ECO:0000256" key="10">
    <source>
        <dbReference type="ARBA" id="ARBA00068150"/>
    </source>
</evidence>
<dbReference type="InterPro" id="IPR001610">
    <property type="entry name" value="PAC"/>
</dbReference>
<feature type="modified residue" description="4-aspartylphosphate" evidence="12">
    <location>
        <position position="2102"/>
    </location>
</feature>
<dbReference type="SUPFAM" id="SSF55785">
    <property type="entry name" value="PYP-like sensor domain (PAS domain)"/>
    <property type="match status" value="3"/>
</dbReference>
<feature type="region of interest" description="Disordered" evidence="13">
    <location>
        <begin position="1"/>
        <end position="32"/>
    </location>
</feature>
<keyword evidence="8" id="KW-0902">Two-component regulatory system</keyword>
<evidence type="ECO:0000256" key="11">
    <source>
        <dbReference type="PROSITE-ProRule" id="PRU00110"/>
    </source>
</evidence>
<name>A0A7W6RBQ8_9PROT</name>
<evidence type="ECO:0000259" key="15">
    <source>
        <dbReference type="PROSITE" id="PS50109"/>
    </source>
</evidence>
<keyword evidence="21" id="KW-1185">Reference proteome</keyword>
<comment type="catalytic activity">
    <reaction evidence="1">
        <text>ATP + protein L-histidine = ADP + protein N-phospho-L-histidine.</text>
        <dbReference type="EC" id="2.7.13.3"/>
    </reaction>
</comment>
<feature type="domain" description="PAC" evidence="18">
    <location>
        <begin position="1459"/>
        <end position="1512"/>
    </location>
</feature>
<feature type="domain" description="PAS" evidence="17">
    <location>
        <begin position="1513"/>
        <end position="1567"/>
    </location>
</feature>
<evidence type="ECO:0000256" key="8">
    <source>
        <dbReference type="ARBA" id="ARBA00023012"/>
    </source>
</evidence>
<accession>A0A7W6RBQ8</accession>
<dbReference type="CDD" id="cd00130">
    <property type="entry name" value="PAS"/>
    <property type="match status" value="2"/>
</dbReference>
<dbReference type="CDD" id="cd16922">
    <property type="entry name" value="HATPase_EvgS-ArcB-TorS-like"/>
    <property type="match status" value="1"/>
</dbReference>
<dbReference type="Pfam" id="PF00072">
    <property type="entry name" value="Response_reg"/>
    <property type="match status" value="1"/>
</dbReference>
<feature type="domain" description="Histidine kinase" evidence="15">
    <location>
        <begin position="1655"/>
        <end position="1882"/>
    </location>
</feature>
<keyword evidence="7" id="KW-0067">ATP-binding</keyword>
<dbReference type="InterPro" id="IPR001789">
    <property type="entry name" value="Sig_transdc_resp-reg_receiver"/>
</dbReference>
<feature type="domain" description="HPt" evidence="19">
    <location>
        <begin position="2237"/>
        <end position="2330"/>
    </location>
</feature>
<feature type="transmembrane region" description="Helical" evidence="14">
    <location>
        <begin position="863"/>
        <end position="883"/>
    </location>
</feature>
<protein>
    <recommendedName>
        <fullName evidence="10">Sensory/regulatory protein RpfC</fullName>
        <ecNumber evidence="2">2.7.13.3</ecNumber>
    </recommendedName>
</protein>
<keyword evidence="14" id="KW-1133">Transmembrane helix</keyword>
<evidence type="ECO:0000313" key="20">
    <source>
        <dbReference type="EMBL" id="MBB4265485.1"/>
    </source>
</evidence>
<organism evidence="20 21">
    <name type="scientific">Roseospira visakhapatnamensis</name>
    <dbReference type="NCBI Taxonomy" id="390880"/>
    <lineage>
        <taxon>Bacteria</taxon>
        <taxon>Pseudomonadati</taxon>
        <taxon>Pseudomonadota</taxon>
        <taxon>Alphaproteobacteria</taxon>
        <taxon>Rhodospirillales</taxon>
        <taxon>Rhodospirillaceae</taxon>
        <taxon>Roseospira</taxon>
    </lineage>
</organism>
<dbReference type="InterPro" id="IPR008207">
    <property type="entry name" value="Sig_transdc_His_kin_Hpt_dom"/>
</dbReference>
<dbReference type="SMART" id="SM00086">
    <property type="entry name" value="PAC"/>
    <property type="match status" value="1"/>
</dbReference>
<dbReference type="PROSITE" id="PS50112">
    <property type="entry name" value="PAS"/>
    <property type="match status" value="2"/>
</dbReference>
<dbReference type="InterPro" id="IPR036641">
    <property type="entry name" value="HPT_dom_sf"/>
</dbReference>
<dbReference type="Pfam" id="PF08447">
    <property type="entry name" value="PAS_3"/>
    <property type="match status" value="1"/>
</dbReference>
<gene>
    <name evidence="20" type="ORF">GGD89_001104</name>
</gene>
<evidence type="ECO:0000313" key="21">
    <source>
        <dbReference type="Proteomes" id="UP000554286"/>
    </source>
</evidence>
<sequence>MTTESSARVAHLGTARDGGGRPGSADDSSTRARPGPGLALIRVLLALVAVLILGLSPPSAGAQEAAPTEADPAPLTIAVVDDYPPFAVQLPDGTPAGLLVDLWRAWSETTGRPIVLETCGWFESLAAVREGRVDIHAGLNQTAERAEWMAFSAPIHRTESRLFFRATDPRGVRSVARMGGQRVGVMRDTLHHDHLTRTHPDLQTVPYGDGVPLVQDLVSGALDAVFNEVPAMIGVLDRMGLRGAVLRGPEMLSSNTLHAGIARDRPALVTAVNEGLAALPAGVLADIDRRWLADPRDRYHWPAAADVTLTPDERAWLETTPAIRLAVTDFLDPLDIVGEDGSHAGFNADFIQRLAQALQTDIVPVFYGSWSDLESDLLDGAVHGALGLSRTPERSRHLIMTHPYAYDPVIVVTREDDMDIQAFRDLAERTVSMARGSPGEGEVRGHLGTAGTLVSVDDDGEGLTRLVEGGVDAHVTTRLSYTRHQQRALVRGVRIAARRDLESGALRMAVHASTPQVFSILRKGLHAIPREDLARLRDRWLTAPLDARWLETLSEEERRWIATHRTVRVGLMSDSPPFNTIGVDGDPKGISADILRGVAERVGLGVEMVPGAWSDLYGQLAERRLDVLMDVTPRPWQRDRMHVTAPYLSINHAIIAPRTRPVLEDESGLRGLTVALDAGSGNVAWFRSNEPDVAIREYTDTRAALAAVLRGEADAYVGNRVVAMFVMKQQGLHDLSVHGRLSRSPTDLAMGVRKDWPILAGILDKGLSALGRVEVRTILTRWAGESVDGRPRLAAEPPAGSDVWDRVAPPDVTIPESNADLRLLAGIVVAVILILAALVWLLLRSGRSESLALQMGSRRLRLLVLGALAVLVLLVLTVTWVVYQHNRVRILEVVGSNLQTVLGSTVERLRMWTDARERQVAQLGRDPDLVALTRRLMELPRDRLVVEASPALGDLRRFFRDKGRGFGTTGFAIVALDGTAIGATDDVDLTIEDLLIERRPDAFNRLMAGQAITIPPIRPDPSEADADAEQDTATAASQVADPPAVMFFAAPVIDPYGTVLAIVTRREDPMGDFARILETGRMGRSGETYAFDRTGVMVSRSRFRTVLEDTGRLAPGRTSILNLEVRVPATRRGAWDPGPEAGQLTRMAQSALGGRAGLDLQGYRGYRGALVMGAWTMDGPLGLGIASEIDAAEALGPVTTLRDTMGAILLLTLVLSAGATVVTLMLGERTSRVLLRARDELEERVRDRTLELERTSDRLSLALETMSNGLCVLDGDLRFLMFNDVYQDMMDVPGDLIAPGAPAERLVRFLAERGDYGTGASVEDLVRDRMQSVRSPSDTVRQVQTPKGRVLEVRTRTARTGLTVVALNDITELKEKERDLTLSGERLDMALKGGSLGSWDVDLITGETIVNDRYLEMLGYTRDEVADVRALWLDSMHPDDRPGVLAAGDAYRTGRTQAYEVEYRAHTKDGEERWMISKGAVVKRDETGRPTRMVGTVSDVTERRAAEEALRDSRQLLESVIENSGAVIFAKDIEGRYILVNRQWEALTGLSRDAVIGRHDDEIFPEDLAAELREHDRTTIAARVPQSFEEVARAEMGNRIFLTMKVPLFDSDGAVEGVCGISTEITDRKRMEVELMTAKEKAESATRAKSAFLAAMSHEIRTPMNGVVGMIDLLGETEMDSEQRQMLRIVRDSAFALLQIINDILDFSKIEAGKMGLETMPISVRDVVESVSEILVRNADAKGVRLVAFIDPAIPDRVIGDQVRLRQILFNLMGNAIKFTGSGDGRTGLVQVRADLAEPLHDGMAWVRLQIIDTGIGISEQGLATLFQPFTQAESSTTRRFGGTGLGLTICRSLTDLMRGRITVHSVEGEGSTFTVTLPMPVVDAGEAVQDEPDLTGLRVLLVGTDPNLFASMPAYIAGRGGTVQEQADLFTVAMAFRRGVRAGTPAHVIVFGPEYSPDQVDPVIDVMRAESADVDLPVRFVLVTDDRRVRKGLVTPDLVVVDASPMKRSAFLRGLGVACGRASPDLEDSVERLTAGVRSAPTPEEAAARGCLILVAEDNPTNQDVIRRQLRALGYACEVVDNGRRALEAWASGRFALVLTDCHMPEMDGYEMTGAIRATEARADEIDRIPIIAITANALQGEADRCLAAGMDDYLAKPLEMSKLKRLLARWMPVGHSGPLTAPLASGAASDGETTAPGEPASGVPPSGTVQDDPVTGLLAGGGVDPTYLRETFGDDHDMIRDILKDFVAPARGIRGEIDAAHAAGDPAAVGAAAHKLKSSSRAVGATALADLCQDLETAGKAGDRDRIEARYGDLAGLMDRVTGVIERL</sequence>
<dbReference type="Pfam" id="PF12860">
    <property type="entry name" value="PAS_7"/>
    <property type="match status" value="1"/>
</dbReference>
<dbReference type="Pfam" id="PF00512">
    <property type="entry name" value="HisKA"/>
    <property type="match status" value="1"/>
</dbReference>
<dbReference type="InterPro" id="IPR000014">
    <property type="entry name" value="PAS"/>
</dbReference>
<evidence type="ECO:0000256" key="3">
    <source>
        <dbReference type="ARBA" id="ARBA00022553"/>
    </source>
</evidence>
<dbReference type="SUPFAM" id="SSF52172">
    <property type="entry name" value="CheY-like"/>
    <property type="match status" value="1"/>
</dbReference>
<reference evidence="20 21" key="1">
    <citation type="submission" date="2020-08" db="EMBL/GenBank/DDBJ databases">
        <title>Genome sequencing of Purple Non-Sulfur Bacteria from various extreme environments.</title>
        <authorList>
            <person name="Mayer M."/>
        </authorList>
    </citation>
    <scope>NUCLEOTIDE SEQUENCE [LARGE SCALE GENOMIC DNA]</scope>
    <source>
        <strain evidence="20 21">JA131</strain>
    </source>
</reference>
<dbReference type="SUPFAM" id="SSF47384">
    <property type="entry name" value="Homodimeric domain of signal transducing histidine kinase"/>
    <property type="match status" value="1"/>
</dbReference>
<dbReference type="InterPro" id="IPR000700">
    <property type="entry name" value="PAS-assoc_C"/>
</dbReference>
<dbReference type="Gene3D" id="1.20.120.160">
    <property type="entry name" value="HPT domain"/>
    <property type="match status" value="1"/>
</dbReference>
<keyword evidence="14" id="KW-0812">Transmembrane</keyword>